<dbReference type="Proteomes" id="UP001565200">
    <property type="component" value="Unassembled WGS sequence"/>
</dbReference>
<dbReference type="EMBL" id="JBCLPP010000046">
    <property type="protein sequence ID" value="MEY8246427.1"/>
    <property type="molecule type" value="Genomic_DNA"/>
</dbReference>
<feature type="transmembrane region" description="Helical" evidence="1">
    <location>
        <begin position="7"/>
        <end position="26"/>
    </location>
</feature>
<keyword evidence="1" id="KW-0472">Membrane</keyword>
<comment type="caution">
    <text evidence="2">The sequence shown here is derived from an EMBL/GenBank/DDBJ whole genome shotgun (WGS) entry which is preliminary data.</text>
</comment>
<sequence length="165" mass="19325">MNENKDLILAILAVLVPAIVAFMGYIIHRKTERIKIMENQLSEKKYLAYAGIVTLFFNVLKNVKNNKSSDDDLGEKMVDLKRDILLYGSDRVFYAFNNFFDISTNKPEDIKLLMDVWLKLMLEIRQDMCGHKSKLSKEDILLNLMQSRAEMQKYYEYDKTTHDNA</sequence>
<evidence type="ECO:0000313" key="3">
    <source>
        <dbReference type="Proteomes" id="UP001565200"/>
    </source>
</evidence>
<dbReference type="RefSeq" id="WP_369863873.1">
    <property type="nucleotide sequence ID" value="NZ_JBCLPP010000046.1"/>
</dbReference>
<evidence type="ECO:0000256" key="1">
    <source>
        <dbReference type="SAM" id="Phobius"/>
    </source>
</evidence>
<evidence type="ECO:0000313" key="2">
    <source>
        <dbReference type="EMBL" id="MEY8246427.1"/>
    </source>
</evidence>
<keyword evidence="3" id="KW-1185">Reference proteome</keyword>
<keyword evidence="1" id="KW-1133">Transmembrane helix</keyword>
<organism evidence="2 3">
    <name type="scientific">Heminiphilus faecis</name>
    <dbReference type="NCBI Taxonomy" id="2601703"/>
    <lineage>
        <taxon>Bacteria</taxon>
        <taxon>Pseudomonadati</taxon>
        <taxon>Bacteroidota</taxon>
        <taxon>Bacteroidia</taxon>
        <taxon>Bacteroidales</taxon>
        <taxon>Muribaculaceae</taxon>
        <taxon>Heminiphilus</taxon>
    </lineage>
</organism>
<name>A0ABV4D389_9BACT</name>
<protein>
    <submittedName>
        <fullName evidence="2">Uncharacterized protein</fullName>
    </submittedName>
</protein>
<accession>A0ABV4D389</accession>
<keyword evidence="1" id="KW-0812">Transmembrane</keyword>
<proteinExistence type="predicted"/>
<gene>
    <name evidence="2" type="ORF">AAK873_12485</name>
</gene>
<reference evidence="2 3" key="1">
    <citation type="submission" date="2024-03" db="EMBL/GenBank/DDBJ databases">
        <title>Mouse gut bacterial collection (mGBC) of GemPharmatech.</title>
        <authorList>
            <person name="He Y."/>
            <person name="Dong L."/>
            <person name="Wu D."/>
            <person name="Gao X."/>
            <person name="Lin Z."/>
        </authorList>
    </citation>
    <scope>NUCLEOTIDE SEQUENCE [LARGE SCALE GENOMIC DNA]</scope>
    <source>
        <strain evidence="2 3">54-13</strain>
    </source>
</reference>